<organism evidence="8 9">
    <name type="scientific">Echinops telfairi</name>
    <name type="common">Lesser hedgehog tenrec</name>
    <dbReference type="NCBI Taxonomy" id="9371"/>
    <lineage>
        <taxon>Eukaryota</taxon>
        <taxon>Metazoa</taxon>
        <taxon>Chordata</taxon>
        <taxon>Craniata</taxon>
        <taxon>Vertebrata</taxon>
        <taxon>Euteleostomi</taxon>
        <taxon>Mammalia</taxon>
        <taxon>Eutheria</taxon>
        <taxon>Afrotheria</taxon>
        <taxon>Tenrecidae</taxon>
        <taxon>Tenrecinae</taxon>
        <taxon>Echinops</taxon>
    </lineage>
</organism>
<evidence type="ECO:0000313" key="8">
    <source>
        <dbReference type="Proteomes" id="UP000694863"/>
    </source>
</evidence>
<evidence type="ECO:0000259" key="7">
    <source>
        <dbReference type="PROSITE" id="PS50127"/>
    </source>
</evidence>
<feature type="active site" description="Glycyl thioester intermediate" evidence="4">
    <location>
        <position position="116"/>
    </location>
</feature>
<keyword evidence="1" id="KW-0808">Transferase</keyword>
<dbReference type="SUPFAM" id="SSF54495">
    <property type="entry name" value="UBC-like"/>
    <property type="match status" value="1"/>
</dbReference>
<dbReference type="SMART" id="SM00212">
    <property type="entry name" value="UBCc"/>
    <property type="match status" value="1"/>
</dbReference>
<sequence>MLTMPNKLKQDDSPPGPSSSATASLSTTRVSMRDKLLVQEVAELEANLPCTCKLSFPDPDSLHCFRLTVTPDEGYYQGGNFLFQIRVPPNYNMMPPVVNCLTRIWHPNITERGVVCLSILREHLGDTGWSPMRKLKDVVWGLDSLFTDLLNFEDPLNTEAAEHYLHNQEDFLKKVKDYIQQYAR</sequence>
<evidence type="ECO:0000256" key="1">
    <source>
        <dbReference type="ARBA" id="ARBA00022679"/>
    </source>
</evidence>
<evidence type="ECO:0000313" key="9">
    <source>
        <dbReference type="RefSeq" id="XP_012860241.1"/>
    </source>
</evidence>
<dbReference type="Gene3D" id="3.10.110.10">
    <property type="entry name" value="Ubiquitin Conjugating Enzyme"/>
    <property type="match status" value="1"/>
</dbReference>
<comment type="pathway">
    <text evidence="3">Protein modification.</text>
</comment>
<dbReference type="PANTHER" id="PTHR24068">
    <property type="entry name" value="UBIQUITIN-CONJUGATING ENZYME E2"/>
    <property type="match status" value="1"/>
</dbReference>
<keyword evidence="5" id="KW-0067">ATP-binding</keyword>
<accession>A0ABM0ZQI8</accession>
<keyword evidence="8" id="KW-1185">Reference proteome</keyword>
<feature type="region of interest" description="Disordered" evidence="6">
    <location>
        <begin position="1"/>
        <end position="27"/>
    </location>
</feature>
<reference evidence="9" key="1">
    <citation type="submission" date="2025-08" db="UniProtKB">
        <authorList>
            <consortium name="RefSeq"/>
        </authorList>
    </citation>
    <scope>IDENTIFICATION</scope>
</reference>
<name>A0ABM0ZQI8_ECHTE</name>
<dbReference type="PROSITE" id="PS00183">
    <property type="entry name" value="UBC_1"/>
    <property type="match status" value="1"/>
</dbReference>
<comment type="similarity">
    <text evidence="5">Belongs to the ubiquitin-conjugating enzyme family.</text>
</comment>
<dbReference type="Pfam" id="PF00179">
    <property type="entry name" value="UQ_con"/>
    <property type="match status" value="1"/>
</dbReference>
<dbReference type="GeneID" id="101643914"/>
<dbReference type="InterPro" id="IPR023313">
    <property type="entry name" value="UBQ-conjugating_AS"/>
</dbReference>
<dbReference type="InterPro" id="IPR000608">
    <property type="entry name" value="UBC"/>
</dbReference>
<proteinExistence type="inferred from homology"/>
<evidence type="ECO:0000256" key="6">
    <source>
        <dbReference type="SAM" id="MobiDB-lite"/>
    </source>
</evidence>
<feature type="domain" description="UBC core" evidence="7">
    <location>
        <begin position="32"/>
        <end position="184"/>
    </location>
</feature>
<dbReference type="Proteomes" id="UP000694863">
    <property type="component" value="Unplaced"/>
</dbReference>
<dbReference type="PROSITE" id="PS50127">
    <property type="entry name" value="UBC_2"/>
    <property type="match status" value="1"/>
</dbReference>
<keyword evidence="2 5" id="KW-0833">Ubl conjugation pathway</keyword>
<gene>
    <name evidence="9" type="primary">LOC101643914</name>
</gene>
<evidence type="ECO:0000256" key="2">
    <source>
        <dbReference type="ARBA" id="ARBA00022786"/>
    </source>
</evidence>
<protein>
    <submittedName>
        <fullName evidence="9">NEDD8-conjugating enzyme UBE2F-like</fullName>
    </submittedName>
</protein>
<dbReference type="RefSeq" id="XP_012860241.1">
    <property type="nucleotide sequence ID" value="XM_013004787.2"/>
</dbReference>
<feature type="compositionally biased region" description="Low complexity" evidence="6">
    <location>
        <begin position="18"/>
        <end position="27"/>
    </location>
</feature>
<keyword evidence="5" id="KW-0547">Nucleotide-binding</keyword>
<dbReference type="CDD" id="cd23794">
    <property type="entry name" value="UBCc_UBE2F_UBE2M"/>
    <property type="match status" value="1"/>
</dbReference>
<dbReference type="InterPro" id="IPR016135">
    <property type="entry name" value="UBQ-conjugating_enzyme/RWD"/>
</dbReference>
<evidence type="ECO:0000256" key="3">
    <source>
        <dbReference type="ARBA" id="ARBA00043952"/>
    </source>
</evidence>
<evidence type="ECO:0000256" key="5">
    <source>
        <dbReference type="RuleBase" id="RU362109"/>
    </source>
</evidence>
<evidence type="ECO:0000256" key="4">
    <source>
        <dbReference type="PROSITE-ProRule" id="PRU10133"/>
    </source>
</evidence>